<reference evidence="1 2" key="1">
    <citation type="submission" date="2018-06" db="EMBL/GenBank/DDBJ databases">
        <title>Comparative genomics reveals the genomic features of Rhizophagus irregularis, R. cerebriforme, R. diaphanum and Gigaspora rosea, and their symbiotic lifestyle signature.</title>
        <authorList>
            <person name="Morin E."/>
            <person name="San Clemente H."/>
            <person name="Chen E.C.H."/>
            <person name="De La Providencia I."/>
            <person name="Hainaut M."/>
            <person name="Kuo A."/>
            <person name="Kohler A."/>
            <person name="Murat C."/>
            <person name="Tang N."/>
            <person name="Roy S."/>
            <person name="Loubradou J."/>
            <person name="Henrissat B."/>
            <person name="Grigoriev I.V."/>
            <person name="Corradi N."/>
            <person name="Roux C."/>
            <person name="Martin F.M."/>
        </authorList>
    </citation>
    <scope>NUCLEOTIDE SEQUENCE [LARGE SCALE GENOMIC DNA]</scope>
    <source>
        <strain evidence="1 2">DAOM 227022</strain>
    </source>
</reference>
<protein>
    <submittedName>
        <fullName evidence="1">Uncharacterized protein</fullName>
    </submittedName>
</protein>
<dbReference type="AlphaFoldDB" id="A0A397TKS8"/>
<sequence>MTVVTLASAININMIIDKKQWQLPKPISNRSGYDMEYYRTCLRNYWSGIDFKKFLANEKIYNKLSIMRKGESPGYLDQEWSDPLSDLGRVRVKQQAFDKFKYRDSVRDEPHSLTPPILEQVPSEDIEWIKKLQSFGTEKKLVLIAFEDLCSLSKMKALVIDTEAWHEDANANL</sequence>
<organism evidence="1 2">
    <name type="scientific">Glomus cerebriforme</name>
    <dbReference type="NCBI Taxonomy" id="658196"/>
    <lineage>
        <taxon>Eukaryota</taxon>
        <taxon>Fungi</taxon>
        <taxon>Fungi incertae sedis</taxon>
        <taxon>Mucoromycota</taxon>
        <taxon>Glomeromycotina</taxon>
        <taxon>Glomeromycetes</taxon>
        <taxon>Glomerales</taxon>
        <taxon>Glomeraceae</taxon>
        <taxon>Glomus</taxon>
    </lineage>
</organism>
<keyword evidence="2" id="KW-1185">Reference proteome</keyword>
<comment type="caution">
    <text evidence="1">The sequence shown here is derived from an EMBL/GenBank/DDBJ whole genome shotgun (WGS) entry which is preliminary data.</text>
</comment>
<evidence type="ECO:0000313" key="1">
    <source>
        <dbReference type="EMBL" id="RIA98850.1"/>
    </source>
</evidence>
<dbReference type="OrthoDB" id="2408874at2759"/>
<dbReference type="EMBL" id="QKYT01000011">
    <property type="protein sequence ID" value="RIA98850.1"/>
    <property type="molecule type" value="Genomic_DNA"/>
</dbReference>
<evidence type="ECO:0000313" key="2">
    <source>
        <dbReference type="Proteomes" id="UP000265703"/>
    </source>
</evidence>
<dbReference type="Proteomes" id="UP000265703">
    <property type="component" value="Unassembled WGS sequence"/>
</dbReference>
<accession>A0A397TKS8</accession>
<proteinExistence type="predicted"/>
<gene>
    <name evidence="1" type="ORF">C1645_812340</name>
</gene>
<name>A0A397TKS8_9GLOM</name>